<dbReference type="Pfam" id="PF00501">
    <property type="entry name" value="AMP-binding"/>
    <property type="match status" value="1"/>
</dbReference>
<dbReference type="PANTHER" id="PTHR43767:SF1">
    <property type="entry name" value="NONRIBOSOMAL PEPTIDE SYNTHASE PES1 (EUROFUNG)-RELATED"/>
    <property type="match status" value="1"/>
</dbReference>
<dbReference type="Pfam" id="PF13193">
    <property type="entry name" value="AMP-binding_C"/>
    <property type="match status" value="1"/>
</dbReference>
<keyword evidence="3" id="KW-0436">Ligase</keyword>
<dbReference type="InterPro" id="IPR042099">
    <property type="entry name" value="ANL_N_sf"/>
</dbReference>
<proteinExistence type="predicted"/>
<dbReference type="InterPro" id="IPR025110">
    <property type="entry name" value="AMP-bd_C"/>
</dbReference>
<dbReference type="PANTHER" id="PTHR43767">
    <property type="entry name" value="LONG-CHAIN-FATTY-ACID--COA LIGASE"/>
    <property type="match status" value="1"/>
</dbReference>
<evidence type="ECO:0000313" key="3">
    <source>
        <dbReference type="EMBL" id="GAA2000372.1"/>
    </source>
</evidence>
<dbReference type="Gene3D" id="3.30.300.30">
    <property type="match status" value="1"/>
</dbReference>
<feature type="domain" description="AMP-binding enzyme C-terminal" evidence="2">
    <location>
        <begin position="440"/>
        <end position="516"/>
    </location>
</feature>
<organism evidence="3 4">
    <name type="scientific">Brevibacterium samyangense</name>
    <dbReference type="NCBI Taxonomy" id="366888"/>
    <lineage>
        <taxon>Bacteria</taxon>
        <taxon>Bacillati</taxon>
        <taxon>Actinomycetota</taxon>
        <taxon>Actinomycetes</taxon>
        <taxon>Micrococcales</taxon>
        <taxon>Brevibacteriaceae</taxon>
        <taxon>Brevibacterium</taxon>
    </lineage>
</organism>
<evidence type="ECO:0000259" key="2">
    <source>
        <dbReference type="Pfam" id="PF13193"/>
    </source>
</evidence>
<evidence type="ECO:0000259" key="1">
    <source>
        <dbReference type="Pfam" id="PF00501"/>
    </source>
</evidence>
<evidence type="ECO:0000313" key="4">
    <source>
        <dbReference type="Proteomes" id="UP001500755"/>
    </source>
</evidence>
<dbReference type="InterPro" id="IPR050237">
    <property type="entry name" value="ATP-dep_AMP-bd_enzyme"/>
</dbReference>
<dbReference type="GO" id="GO:0016874">
    <property type="term" value="F:ligase activity"/>
    <property type="evidence" value="ECO:0007669"/>
    <property type="project" value="UniProtKB-KW"/>
</dbReference>
<dbReference type="InterPro" id="IPR045851">
    <property type="entry name" value="AMP-bd_C_sf"/>
</dbReference>
<dbReference type="InterPro" id="IPR000873">
    <property type="entry name" value="AMP-dep_synth/lig_dom"/>
</dbReference>
<comment type="caution">
    <text evidence="3">The sequence shown here is derived from an EMBL/GenBank/DDBJ whole genome shotgun (WGS) entry which is preliminary data.</text>
</comment>
<dbReference type="InterPro" id="IPR020845">
    <property type="entry name" value="AMP-binding_CS"/>
</dbReference>
<feature type="domain" description="AMP-dependent synthetase/ligase" evidence="1">
    <location>
        <begin position="19"/>
        <end position="390"/>
    </location>
</feature>
<protein>
    <submittedName>
        <fullName evidence="3">Fatty-acid--CoA ligase FadD5</fullName>
    </submittedName>
</protein>
<dbReference type="SUPFAM" id="SSF56801">
    <property type="entry name" value="Acetyl-CoA synthetase-like"/>
    <property type="match status" value="1"/>
</dbReference>
<dbReference type="Proteomes" id="UP001500755">
    <property type="component" value="Unassembled WGS sequence"/>
</dbReference>
<dbReference type="Gene3D" id="3.40.50.12780">
    <property type="entry name" value="N-terminal domain of ligase-like"/>
    <property type="match status" value="1"/>
</dbReference>
<keyword evidence="4" id="KW-1185">Reference proteome</keyword>
<gene>
    <name evidence="3" type="primary">fadD5_1</name>
    <name evidence="3" type="ORF">GCM10009755_05210</name>
</gene>
<dbReference type="PROSITE" id="PS00455">
    <property type="entry name" value="AMP_BINDING"/>
    <property type="match status" value="1"/>
</dbReference>
<accession>A0ABN2T7K9</accession>
<dbReference type="EMBL" id="BAAANO010000005">
    <property type="protein sequence ID" value="GAA2000372.1"/>
    <property type="molecule type" value="Genomic_DNA"/>
</dbReference>
<name>A0ABN2T7K9_9MICO</name>
<dbReference type="RefSeq" id="WP_344306702.1">
    <property type="nucleotide sequence ID" value="NZ_BAAANO010000005.1"/>
</dbReference>
<sequence length="526" mass="56235">MDIEFALSRTHLPIASLYRHAHEIPDSLALVDDVRTLTYAEFLDRVRIAAARLASAGVKEGDRVALVGGNSALYPIAIYATNYLGAIIVPVNFRLAAGEIGFILGNCEPTVVVADAERAQVTEAALADLVGTPGVFTPMLLGLDALAAPAGASSADAEAPAGGTDHLGIPDPAVPPLEADQAIMYTSGTTGRPKGAVLSYSNFLSTTMRSSASWGYVPGRDAVLVASPMFHIAAFNVMTTNIANGAKCVITPSSGFDAGHLLDIMAEHGVTRTFMVPAQWQLIADEQARNPREVKLEFWSWGAAPATEALLTQMSETFPGSNSQAAFGQTETTASGVSLSHEDSFRKLGSVGLPDRNYSIRVVDSQMNDVPVGEVGEIVYRCPGVMSRYWNNEAATAEAFAGGWFHSGDLVKQDEEGFLYVVDRVKDMIISGGENIYCAELENVIAWHPKVAEVAVVGRKDPKWGEVPVAMIVPHADDDAPTLEEIRAFCDGKLARYKLPKDLVVKDAFPRSGTGKIQKTVLRTEV</sequence>
<reference evidence="3 4" key="1">
    <citation type="journal article" date="2019" name="Int. J. Syst. Evol. Microbiol.">
        <title>The Global Catalogue of Microorganisms (GCM) 10K type strain sequencing project: providing services to taxonomists for standard genome sequencing and annotation.</title>
        <authorList>
            <consortium name="The Broad Institute Genomics Platform"/>
            <consortium name="The Broad Institute Genome Sequencing Center for Infectious Disease"/>
            <person name="Wu L."/>
            <person name="Ma J."/>
        </authorList>
    </citation>
    <scope>NUCLEOTIDE SEQUENCE [LARGE SCALE GENOMIC DNA]</scope>
    <source>
        <strain evidence="3 4">JCM 14546</strain>
    </source>
</reference>